<feature type="region of interest" description="Disordered" evidence="5">
    <location>
        <begin position="604"/>
        <end position="637"/>
    </location>
</feature>
<keyword evidence="3" id="KW-0539">Nucleus</keyword>
<dbReference type="GO" id="GO:0003677">
    <property type="term" value="F:DNA binding"/>
    <property type="evidence" value="ECO:0007669"/>
    <property type="project" value="TreeGrafter"/>
</dbReference>
<feature type="domain" description="Timeless N-terminal" evidence="6">
    <location>
        <begin position="68"/>
        <end position="332"/>
    </location>
</feature>
<comment type="subcellular location">
    <subcellularLocation>
        <location evidence="1">Nucleus</location>
    </subcellularLocation>
</comment>
<dbReference type="GO" id="GO:0000076">
    <property type="term" value="P:DNA replication checkpoint signaling"/>
    <property type="evidence" value="ECO:0007669"/>
    <property type="project" value="TreeGrafter"/>
</dbReference>
<proteinExistence type="predicted"/>
<organism evidence="7 8">
    <name type="scientific">Kockovaella imperatae</name>
    <dbReference type="NCBI Taxonomy" id="4999"/>
    <lineage>
        <taxon>Eukaryota</taxon>
        <taxon>Fungi</taxon>
        <taxon>Dikarya</taxon>
        <taxon>Basidiomycota</taxon>
        <taxon>Agaricomycotina</taxon>
        <taxon>Tremellomycetes</taxon>
        <taxon>Tremellales</taxon>
        <taxon>Cuniculitremaceae</taxon>
        <taxon>Kockovaella</taxon>
    </lineage>
</organism>
<feature type="region of interest" description="Disordered" evidence="5">
    <location>
        <begin position="1039"/>
        <end position="1154"/>
    </location>
</feature>
<name>A0A1Y1UPV2_9TREE</name>
<protein>
    <submittedName>
        <fullName evidence="7">Timeless protein-domain-containing protein</fullName>
    </submittedName>
</protein>
<dbReference type="InterPro" id="IPR044998">
    <property type="entry name" value="Timeless"/>
</dbReference>
<keyword evidence="4" id="KW-0131">Cell cycle</keyword>
<reference evidence="7 8" key="1">
    <citation type="submission" date="2017-03" db="EMBL/GenBank/DDBJ databases">
        <title>Widespread Adenine N6-methylation of Active Genes in Fungi.</title>
        <authorList>
            <consortium name="DOE Joint Genome Institute"/>
            <person name="Mondo S.J."/>
            <person name="Dannebaum R.O."/>
            <person name="Kuo R.C."/>
            <person name="Louie K.B."/>
            <person name="Bewick A.J."/>
            <person name="Labutti K."/>
            <person name="Haridas S."/>
            <person name="Kuo A."/>
            <person name="Salamov A."/>
            <person name="Ahrendt S.R."/>
            <person name="Lau R."/>
            <person name="Bowen B.P."/>
            <person name="Lipzen A."/>
            <person name="Sullivan W."/>
            <person name="Andreopoulos W.B."/>
            <person name="Clum A."/>
            <person name="Lindquist E."/>
            <person name="Daum C."/>
            <person name="Northen T.R."/>
            <person name="Ramamoorthy G."/>
            <person name="Schmitz R.J."/>
            <person name="Gryganskyi A."/>
            <person name="Culley D."/>
            <person name="Magnuson J."/>
            <person name="James T.Y."/>
            <person name="O'Malley M.A."/>
            <person name="Stajich J.E."/>
            <person name="Spatafora J.W."/>
            <person name="Visel A."/>
            <person name="Grigoriev I.V."/>
        </authorList>
    </citation>
    <scope>NUCLEOTIDE SEQUENCE [LARGE SCALE GENOMIC DNA]</scope>
    <source>
        <strain evidence="7 8">NRRL Y-17943</strain>
    </source>
</reference>
<keyword evidence="8" id="KW-1185">Reference proteome</keyword>
<evidence type="ECO:0000256" key="5">
    <source>
        <dbReference type="SAM" id="MobiDB-lite"/>
    </source>
</evidence>
<evidence type="ECO:0000259" key="6">
    <source>
        <dbReference type="Pfam" id="PF04821"/>
    </source>
</evidence>
<feature type="compositionally biased region" description="Low complexity" evidence="5">
    <location>
        <begin position="1120"/>
        <end position="1130"/>
    </location>
</feature>
<dbReference type="InterPro" id="IPR006906">
    <property type="entry name" value="Timeless_N"/>
</dbReference>
<dbReference type="Pfam" id="PF04821">
    <property type="entry name" value="TIMELESS"/>
    <property type="match status" value="1"/>
</dbReference>
<evidence type="ECO:0000256" key="2">
    <source>
        <dbReference type="ARBA" id="ARBA00022880"/>
    </source>
</evidence>
<feature type="compositionally biased region" description="Acidic residues" evidence="5">
    <location>
        <begin position="621"/>
        <end position="632"/>
    </location>
</feature>
<dbReference type="OrthoDB" id="310853at2759"/>
<sequence>MTSIAPLHDSFDMEMDDMGYDAPSSVLGVDEPETDRFAIFMPAVQSLVNALGGYEEVRSPQGGFQTIYRPGDSVLAVMKDLKRLWRKDDGDDERTVARCMARAGLMKELIALVTECTERGDWGRKVGLVACDLIAALTWPIDVQAELKEMDDEPDLVTDYQSLLRAQMEYKAMILHTNGTLRCLLALMLPSLASPQKNEKDQQVISLGLHVVRNLLAIKDLVPDGLSTGDKLEFSHLQSRLLIQLNSLTYFQLFLTLASCADRPEFNHYNVIVLDILHLIFRPVKAKELVLDQDRAPLNGLTKLLEKERRDKAMHHRVGMTRHSRFGTTIAVRAGDQKLVLHKQNAITVDAGKMLDDVKRIRAGRLKRFDELAQPTELSPEAMKTLQSLAKTFLESCFNTFFSSILKDIRMERSKVRVTDNLRTFFLSRFFVDYLLLRRDKATAEQSAKAAKAGSSSSASVEVIVPVKLGADLSLGLVAEMAEIDTVRWVVMRMKSTMEEKPPSYRELQACLSCFTQILLLIDAMSLSPEEEDVEVAEILQNRLYYNGDILDSSLQVISQYKDQSVAYLETVVDFAYVLLKMLERYSKNKSFMFVRKRKAARRKRKAGEATQAPGPTAEEYAGDEEGEDDGAEKDTPSYAEHTFTFQAFEKRFANEAVVNTLLSYLSRYKTFEDPDQMKRIVSLMHRQVVKTQAEGLYFKVTTLQLFRQLLDDAPSLPRADSSRDAVQLIKFILRKFFKRVAEDPFLIVQAFGPKTRGHWKELSSYKSDDESDDGMGGQRDRIREKLERAPAELEYKKNKKMSWSQQMGTTVALLIQAGHKSWIEWIADTLEIVHAARTEIVLTVDGPQISAVEDELLGDETSARNFGGPSKDALAKFAQYADIDSGEDQERRNALAKDAHFRLMLKLLSFDHSDAEKGEHAFHEHLLSLLALDQQWFIPSTIPPSNLATSFGALRQYLADPPSLADDHKDLLQKVRKRRAPAHGDDEQPHRHRKRAAEVQNYKSAAFIEDSDDDEEADRAFFEREKALRAEMDELARRQGHHALSSTQTIEDPGAGRQKRSKEIIAEEDDAESDIGSVNDEMVMRAIRSSTGSDSDRSSPERFNDRDSSPPVSRKRASSHASGSDSPASENATTQSRKRKMKRVFVNSDSDSE</sequence>
<dbReference type="GO" id="GO:0043111">
    <property type="term" value="P:replication fork arrest"/>
    <property type="evidence" value="ECO:0007669"/>
    <property type="project" value="TreeGrafter"/>
</dbReference>
<evidence type="ECO:0000256" key="1">
    <source>
        <dbReference type="ARBA" id="ARBA00004123"/>
    </source>
</evidence>
<evidence type="ECO:0000313" key="7">
    <source>
        <dbReference type="EMBL" id="ORX39175.1"/>
    </source>
</evidence>
<dbReference type="GO" id="GO:0031298">
    <property type="term" value="C:replication fork protection complex"/>
    <property type="evidence" value="ECO:0007669"/>
    <property type="project" value="TreeGrafter"/>
</dbReference>
<feature type="compositionally biased region" description="Basic and acidic residues" evidence="5">
    <location>
        <begin position="1095"/>
        <end position="1109"/>
    </location>
</feature>
<dbReference type="PANTHER" id="PTHR22940">
    <property type="entry name" value="TIMEOUT/TIMELESS-2"/>
    <property type="match status" value="1"/>
</dbReference>
<dbReference type="PANTHER" id="PTHR22940:SF4">
    <property type="entry name" value="PROTEIN TIMELESS HOMOLOG"/>
    <property type="match status" value="1"/>
</dbReference>
<dbReference type="GO" id="GO:0006281">
    <property type="term" value="P:DNA repair"/>
    <property type="evidence" value="ECO:0007669"/>
    <property type="project" value="TreeGrafter"/>
</dbReference>
<dbReference type="EMBL" id="NBSH01000003">
    <property type="protein sequence ID" value="ORX39175.1"/>
    <property type="molecule type" value="Genomic_DNA"/>
</dbReference>
<dbReference type="Proteomes" id="UP000193218">
    <property type="component" value="Unassembled WGS sequence"/>
</dbReference>
<evidence type="ECO:0000256" key="3">
    <source>
        <dbReference type="ARBA" id="ARBA00023242"/>
    </source>
</evidence>
<feature type="region of interest" description="Disordered" evidence="5">
    <location>
        <begin position="978"/>
        <end position="1017"/>
    </location>
</feature>
<evidence type="ECO:0000256" key="4">
    <source>
        <dbReference type="ARBA" id="ARBA00023306"/>
    </source>
</evidence>
<dbReference type="STRING" id="4999.A0A1Y1UPV2"/>
<dbReference type="RefSeq" id="XP_021873038.1">
    <property type="nucleotide sequence ID" value="XM_022013888.1"/>
</dbReference>
<dbReference type="AlphaFoldDB" id="A0A1Y1UPV2"/>
<evidence type="ECO:0000313" key="8">
    <source>
        <dbReference type="Proteomes" id="UP000193218"/>
    </source>
</evidence>
<comment type="caution">
    <text evidence="7">The sequence shown here is derived from an EMBL/GenBank/DDBJ whole genome shotgun (WGS) entry which is preliminary data.</text>
</comment>
<accession>A0A1Y1UPV2</accession>
<keyword evidence="2" id="KW-0236">DNA replication inhibitor</keyword>
<dbReference type="GeneID" id="33555696"/>
<dbReference type="FunCoup" id="A0A1Y1UPV2">
    <property type="interactions" value="86"/>
</dbReference>
<dbReference type="InParanoid" id="A0A1Y1UPV2"/>
<gene>
    <name evidence="7" type="ORF">BD324DRAFT_598483</name>
</gene>